<dbReference type="GO" id="GO:0008168">
    <property type="term" value="F:methyltransferase activity"/>
    <property type="evidence" value="ECO:0007669"/>
    <property type="project" value="UniProtKB-KW"/>
</dbReference>
<reference evidence="2" key="1">
    <citation type="submission" date="2021-01" db="EMBL/GenBank/DDBJ databases">
        <title>Modified the classification status of verrucomicrobia.</title>
        <authorList>
            <person name="Feng X."/>
        </authorList>
    </citation>
    <scope>NUCLEOTIDE SEQUENCE</scope>
    <source>
        <strain evidence="2">KCTC 22201</strain>
    </source>
</reference>
<sequence>MAFPMITKLKIFLRDRFPVTRLLKSWWVAAIDSLFGVRESYAQTGEDRIISRILGEDNIESSFYIDVGANHPTKLSNTYRLYREGFSGLIIEPNRKLVLLHRIFRSRDIQLAIGCGDETKVLEFQHATSHVLSGFQSEGLKAKDFSGTELMPVLPLDLIVQGLDVEEIAVLSIDVEGFDLQVVKGAAETLAKTRIVVVEHDEEDHELIPLIEQAGFKLVEQTRHNAVLKRVRSGVSA</sequence>
<dbReference type="InterPro" id="IPR029063">
    <property type="entry name" value="SAM-dependent_MTases_sf"/>
</dbReference>
<dbReference type="RefSeq" id="WP_234044827.1">
    <property type="nucleotide sequence ID" value="NZ_JAENII010000009.1"/>
</dbReference>
<dbReference type="PANTHER" id="PTHR34203:SF15">
    <property type="entry name" value="SLL1173 PROTEIN"/>
    <property type="match status" value="1"/>
</dbReference>
<dbReference type="EMBL" id="JAENII010000009">
    <property type="protein sequence ID" value="MBK1827817.1"/>
    <property type="molecule type" value="Genomic_DNA"/>
</dbReference>
<comment type="caution">
    <text evidence="2">The sequence shown here is derived from an EMBL/GenBank/DDBJ whole genome shotgun (WGS) entry which is preliminary data.</text>
</comment>
<dbReference type="Proteomes" id="UP000658278">
    <property type="component" value="Unassembled WGS sequence"/>
</dbReference>
<dbReference type="InterPro" id="IPR052514">
    <property type="entry name" value="SAM-dependent_MTase"/>
</dbReference>
<proteinExistence type="predicted"/>
<name>A0A934RE07_9BACT</name>
<dbReference type="AlphaFoldDB" id="A0A934RE07"/>
<keyword evidence="3" id="KW-1185">Reference proteome</keyword>
<evidence type="ECO:0000313" key="3">
    <source>
        <dbReference type="Proteomes" id="UP000658278"/>
    </source>
</evidence>
<dbReference type="SUPFAM" id="SSF53335">
    <property type="entry name" value="S-adenosyl-L-methionine-dependent methyltransferases"/>
    <property type="match status" value="1"/>
</dbReference>
<dbReference type="NCBIfam" id="TIGR01444">
    <property type="entry name" value="fkbM_fam"/>
    <property type="match status" value="1"/>
</dbReference>
<organism evidence="2 3">
    <name type="scientific">Haloferula rosea</name>
    <dbReference type="NCBI Taxonomy" id="490093"/>
    <lineage>
        <taxon>Bacteria</taxon>
        <taxon>Pseudomonadati</taxon>
        <taxon>Verrucomicrobiota</taxon>
        <taxon>Verrucomicrobiia</taxon>
        <taxon>Verrucomicrobiales</taxon>
        <taxon>Verrucomicrobiaceae</taxon>
        <taxon>Haloferula</taxon>
    </lineage>
</organism>
<evidence type="ECO:0000259" key="1">
    <source>
        <dbReference type="Pfam" id="PF05050"/>
    </source>
</evidence>
<accession>A0A934RE07</accession>
<dbReference type="GO" id="GO:0032259">
    <property type="term" value="P:methylation"/>
    <property type="evidence" value="ECO:0007669"/>
    <property type="project" value="UniProtKB-KW"/>
</dbReference>
<evidence type="ECO:0000313" key="2">
    <source>
        <dbReference type="EMBL" id="MBK1827817.1"/>
    </source>
</evidence>
<dbReference type="InterPro" id="IPR006342">
    <property type="entry name" value="FkbM_mtfrase"/>
</dbReference>
<gene>
    <name evidence="2" type="ORF">JIN81_12370</name>
</gene>
<dbReference type="Pfam" id="PF05050">
    <property type="entry name" value="Methyltransf_21"/>
    <property type="match status" value="1"/>
</dbReference>
<keyword evidence="2" id="KW-0808">Transferase</keyword>
<protein>
    <submittedName>
        <fullName evidence="2">FkbM family methyltransferase</fullName>
    </submittedName>
</protein>
<feature type="domain" description="Methyltransferase FkbM" evidence="1">
    <location>
        <begin position="66"/>
        <end position="218"/>
    </location>
</feature>
<dbReference type="PANTHER" id="PTHR34203">
    <property type="entry name" value="METHYLTRANSFERASE, FKBM FAMILY PROTEIN"/>
    <property type="match status" value="1"/>
</dbReference>
<dbReference type="Gene3D" id="3.40.50.150">
    <property type="entry name" value="Vaccinia Virus protein VP39"/>
    <property type="match status" value="1"/>
</dbReference>
<keyword evidence="2" id="KW-0489">Methyltransferase</keyword>